<dbReference type="AlphaFoldDB" id="A0A936Z3F2"/>
<dbReference type="Proteomes" id="UP000599109">
    <property type="component" value="Unassembled WGS sequence"/>
</dbReference>
<gene>
    <name evidence="1" type="ORF">JJ685_24000</name>
</gene>
<name>A0A936Z3F2_9BURK</name>
<keyword evidence="2" id="KW-1185">Reference proteome</keyword>
<dbReference type="EMBL" id="JAEQNE010000007">
    <property type="protein sequence ID" value="MBL0394224.1"/>
    <property type="molecule type" value="Genomic_DNA"/>
</dbReference>
<comment type="caution">
    <text evidence="1">The sequence shown here is derived from an EMBL/GenBank/DDBJ whole genome shotgun (WGS) entry which is preliminary data.</text>
</comment>
<accession>A0A936Z3F2</accession>
<evidence type="ECO:0000313" key="1">
    <source>
        <dbReference type="EMBL" id="MBL0394224.1"/>
    </source>
</evidence>
<proteinExistence type="predicted"/>
<sequence>MKLFLQSAIVFFGTLLAAALVALGAPGNAEVEMASQGSSATVVALLGLEE</sequence>
<organism evidence="1 2">
    <name type="scientific">Ramlibacter monticola</name>
    <dbReference type="NCBI Taxonomy" id="1926872"/>
    <lineage>
        <taxon>Bacteria</taxon>
        <taxon>Pseudomonadati</taxon>
        <taxon>Pseudomonadota</taxon>
        <taxon>Betaproteobacteria</taxon>
        <taxon>Burkholderiales</taxon>
        <taxon>Comamonadaceae</taxon>
        <taxon>Ramlibacter</taxon>
    </lineage>
</organism>
<reference evidence="1 2" key="1">
    <citation type="journal article" date="2017" name="Int. J. Syst. Evol. Microbiol.">
        <title>Ramlibacter monticola sp. nov., isolated from forest soil.</title>
        <authorList>
            <person name="Chaudhary D.K."/>
            <person name="Kim J."/>
        </authorList>
    </citation>
    <scope>NUCLEOTIDE SEQUENCE [LARGE SCALE GENOMIC DNA]</scope>
    <source>
        <strain evidence="1 2">KACC 19175</strain>
    </source>
</reference>
<evidence type="ECO:0000313" key="2">
    <source>
        <dbReference type="Proteomes" id="UP000599109"/>
    </source>
</evidence>
<protein>
    <submittedName>
        <fullName evidence="1">Uncharacterized protein</fullName>
    </submittedName>
</protein>
<dbReference type="RefSeq" id="WP_201676882.1">
    <property type="nucleotide sequence ID" value="NZ_JAEQNE010000007.1"/>
</dbReference>